<organism evidence="1 2">
    <name type="scientific">Streptomyces turgidiscabies</name>
    <dbReference type="NCBI Taxonomy" id="85558"/>
    <lineage>
        <taxon>Bacteria</taxon>
        <taxon>Bacillati</taxon>
        <taxon>Actinomycetota</taxon>
        <taxon>Actinomycetes</taxon>
        <taxon>Kitasatosporales</taxon>
        <taxon>Streptomycetaceae</taxon>
        <taxon>Streptomyces</taxon>
    </lineage>
</organism>
<keyword evidence="1" id="KW-0560">Oxidoreductase</keyword>
<evidence type="ECO:0000313" key="1">
    <source>
        <dbReference type="EMBL" id="MDQ0937340.1"/>
    </source>
</evidence>
<dbReference type="Proteomes" id="UP001223072">
    <property type="component" value="Unassembled WGS sequence"/>
</dbReference>
<comment type="caution">
    <text evidence="1">The sequence shown here is derived from an EMBL/GenBank/DDBJ whole genome shotgun (WGS) entry which is preliminary data.</text>
</comment>
<reference evidence="1 2" key="1">
    <citation type="submission" date="2023-07" db="EMBL/GenBank/DDBJ databases">
        <title>Comparative genomics of wheat-associated soil bacteria to identify genetic determinants of phenazine resistance.</title>
        <authorList>
            <person name="Mouncey N."/>
        </authorList>
    </citation>
    <scope>NUCLEOTIDE SEQUENCE [LARGE SCALE GENOMIC DNA]</scope>
    <source>
        <strain evidence="1 2">W2I16</strain>
    </source>
</reference>
<evidence type="ECO:0000313" key="2">
    <source>
        <dbReference type="Proteomes" id="UP001223072"/>
    </source>
</evidence>
<dbReference type="GO" id="GO:0004497">
    <property type="term" value="F:monooxygenase activity"/>
    <property type="evidence" value="ECO:0007669"/>
    <property type="project" value="UniProtKB-KW"/>
</dbReference>
<sequence length="232" mass="25456">MTRLAHACLQEKTGCVRNSQMCARLQGGVMFVRSVYATGDPANIDTAIEGLGPEGRERIAQQPGFRGFGLFVDRELGKLMAASWWATEEDRTNSDEALREWRTAALERFAATTTTDNFEAVVFHPVRQPTAGAELRITRVEFDPSDTDLFAETFRASVIPRLETLPGLARASLLVDRDRGRGLVGVMFTDHESLAASRAGQAAARHEGAAKAHVTVTGLEEFEVVFSEVRSE</sequence>
<proteinExistence type="predicted"/>
<dbReference type="InterPro" id="IPR011008">
    <property type="entry name" value="Dimeric_a/b-barrel"/>
</dbReference>
<gene>
    <name evidence="1" type="ORF">QFZ49_007315</name>
</gene>
<dbReference type="SUPFAM" id="SSF54909">
    <property type="entry name" value="Dimeric alpha+beta barrel"/>
    <property type="match status" value="2"/>
</dbReference>
<dbReference type="RefSeq" id="WP_307630605.1">
    <property type="nucleotide sequence ID" value="NZ_JAUSZS010000008.1"/>
</dbReference>
<protein>
    <submittedName>
        <fullName evidence="1">Heme-degrading monooxygenase HmoA</fullName>
    </submittedName>
</protein>
<keyword evidence="2" id="KW-1185">Reference proteome</keyword>
<name>A0ABU0RZG2_9ACTN</name>
<keyword evidence="1" id="KW-0503">Monooxygenase</keyword>
<accession>A0ABU0RZG2</accession>
<dbReference type="EMBL" id="JAUSZS010000008">
    <property type="protein sequence ID" value="MDQ0937340.1"/>
    <property type="molecule type" value="Genomic_DNA"/>
</dbReference>